<gene>
    <name evidence="2" type="ORF">RhiirC2_867808</name>
</gene>
<comment type="caution">
    <text evidence="2">The sequence shown here is derived from an EMBL/GenBank/DDBJ whole genome shotgun (WGS) entry which is preliminary data.</text>
</comment>
<dbReference type="VEuPathDB" id="FungiDB:RhiirFUN_001041"/>
<dbReference type="PANTHER" id="PTHR23244">
    <property type="entry name" value="KELCH REPEAT DOMAIN"/>
    <property type="match status" value="1"/>
</dbReference>
<dbReference type="PANTHER" id="PTHR23244:SF471">
    <property type="entry name" value="GUANINE NUCLEOTIDE-BINDING PROTEIN SUBUNIT BETA 1-RELATED"/>
    <property type="match status" value="1"/>
</dbReference>
<organism evidence="2 3">
    <name type="scientific">Rhizophagus irregularis</name>
    <dbReference type="NCBI Taxonomy" id="588596"/>
    <lineage>
        <taxon>Eukaryota</taxon>
        <taxon>Fungi</taxon>
        <taxon>Fungi incertae sedis</taxon>
        <taxon>Mucoromycota</taxon>
        <taxon>Glomeromycotina</taxon>
        <taxon>Glomeromycetes</taxon>
        <taxon>Glomerales</taxon>
        <taxon>Glomeraceae</taxon>
        <taxon>Rhizophagus</taxon>
    </lineage>
</organism>
<proteinExistence type="predicted"/>
<dbReference type="Gene3D" id="2.120.10.80">
    <property type="entry name" value="Kelch-type beta propeller"/>
    <property type="match status" value="2"/>
</dbReference>
<dbReference type="Proteomes" id="UP000233469">
    <property type="component" value="Unassembled WGS sequence"/>
</dbReference>
<dbReference type="SUPFAM" id="SSF117281">
    <property type="entry name" value="Kelch motif"/>
    <property type="match status" value="1"/>
</dbReference>
<protein>
    <recommendedName>
        <fullName evidence="4">Galactose oxidase</fullName>
    </recommendedName>
</protein>
<reference evidence="2 3" key="1">
    <citation type="submission" date="2016-04" db="EMBL/GenBank/DDBJ databases">
        <title>Genome analyses suggest a sexual origin of heterokaryosis in a supposedly ancient asexual fungus.</title>
        <authorList>
            <person name="Ropars J."/>
            <person name="Sedzielewska K."/>
            <person name="Noel J."/>
            <person name="Charron P."/>
            <person name="Farinelli L."/>
            <person name="Marton T."/>
            <person name="Kruger M."/>
            <person name="Pelin A."/>
            <person name="Brachmann A."/>
            <person name="Corradi N."/>
        </authorList>
    </citation>
    <scope>NUCLEOTIDE SEQUENCE [LARGE SCALE GENOMIC DNA]</scope>
    <source>
        <strain evidence="2 3">C2</strain>
    </source>
</reference>
<dbReference type="AlphaFoldDB" id="A0A2N1N0K2"/>
<reference evidence="2 3" key="2">
    <citation type="submission" date="2017-10" db="EMBL/GenBank/DDBJ databases">
        <title>Extensive intraspecific genome diversity in a model arbuscular mycorrhizal fungus.</title>
        <authorList>
            <person name="Chen E.C.H."/>
            <person name="Morin E."/>
            <person name="Baudet D."/>
            <person name="Noel J."/>
            <person name="Ndikumana S."/>
            <person name="Charron P."/>
            <person name="St-Onge C."/>
            <person name="Giorgi J."/>
            <person name="Grigoriev I.V."/>
            <person name="Roux C."/>
            <person name="Martin F.M."/>
            <person name="Corradi N."/>
        </authorList>
    </citation>
    <scope>NUCLEOTIDE SEQUENCE [LARGE SCALE GENOMIC DNA]</scope>
    <source>
        <strain evidence="2 3">C2</strain>
    </source>
</reference>
<evidence type="ECO:0000313" key="3">
    <source>
        <dbReference type="Proteomes" id="UP000233469"/>
    </source>
</evidence>
<name>A0A2N1N0K2_9GLOM</name>
<evidence type="ECO:0000313" key="2">
    <source>
        <dbReference type="EMBL" id="PKK67417.1"/>
    </source>
</evidence>
<feature type="signal peptide" evidence="1">
    <location>
        <begin position="1"/>
        <end position="18"/>
    </location>
</feature>
<dbReference type="VEuPathDB" id="FungiDB:FUN_022984"/>
<sequence>MFNFILLLLLQILTIVKSQLLTPSPSVRTLHSSIYVGKKLYIFGGFRDPLTDTIESTYNQSPNDRFFYLDVSRPFDTSTLPWTAIPDNEKTLFLNLFSSVLSGGVAASYGGEKNDTIYFINNENTTSPSVLTFNTSDNSWLKYSSISVERPIGRNQMRPITDYNGKIYLLAGFPFTTIQDVTRNQGGMFIFDTIELSCVLKDAIDGMLRVEYSATLLPNGIIVYMGGKDPKGPDGKPVADGFRIVYLYNTIDNTWKPQPTFGDSTPNGDNGISSVLGLDGFRIIVFGGHNIDNKMKRSTLKRRDHTANVIGRYMVITFGSDPNLKFDYKQNGENDVILNDTFAGRTSGHCISNLISEFGLINRSIQPIREIVRRESADIAKTFKETQPSMKRSGHTANVIGKYMVIAFGSGPNFNFEYKEKGEADVLLLDISNSLNYVWTDHFSPDAVIPPQSSSPQPTIATSTVATTITTSMAQSSSPQPSPPQLNITIKIIQEL</sequence>
<dbReference type="InterPro" id="IPR015915">
    <property type="entry name" value="Kelch-typ_b-propeller"/>
</dbReference>
<feature type="chain" id="PRO_5014845612" description="Galactose oxidase" evidence="1">
    <location>
        <begin position="19"/>
        <end position="496"/>
    </location>
</feature>
<dbReference type="VEuPathDB" id="FungiDB:FUN_022983"/>
<keyword evidence="1" id="KW-0732">Signal</keyword>
<dbReference type="VEuPathDB" id="FungiDB:RhiirFUN_001042"/>
<dbReference type="EMBL" id="LLXL01000963">
    <property type="protein sequence ID" value="PKK67417.1"/>
    <property type="molecule type" value="Genomic_DNA"/>
</dbReference>
<accession>A0A2N1N0K2</accession>
<evidence type="ECO:0000256" key="1">
    <source>
        <dbReference type="SAM" id="SignalP"/>
    </source>
</evidence>
<evidence type="ECO:0008006" key="4">
    <source>
        <dbReference type="Google" id="ProtNLM"/>
    </source>
</evidence>
<dbReference type="VEuPathDB" id="FungiDB:RhiirA1_445415"/>
<dbReference type="VEuPathDB" id="FungiDB:RhiirA1_469398"/>